<dbReference type="EMBL" id="WSZM01000367">
    <property type="protein sequence ID" value="KAF4034389.1"/>
    <property type="molecule type" value="Genomic_DNA"/>
</dbReference>
<dbReference type="GO" id="GO:0003677">
    <property type="term" value="F:DNA binding"/>
    <property type="evidence" value="ECO:0007669"/>
    <property type="project" value="UniProtKB-KW"/>
</dbReference>
<comment type="caution">
    <text evidence="7">The sequence shown here is derived from an EMBL/GenBank/DDBJ whole genome shotgun (WGS) entry which is preliminary data.</text>
</comment>
<dbReference type="Pfam" id="PF08766">
    <property type="entry name" value="DEK_C"/>
    <property type="match status" value="1"/>
</dbReference>
<dbReference type="PANTHER" id="PTHR13468:SF1">
    <property type="entry name" value="PROTEIN DEK"/>
    <property type="match status" value="1"/>
</dbReference>
<evidence type="ECO:0000256" key="5">
    <source>
        <dbReference type="SAM" id="MobiDB-lite"/>
    </source>
</evidence>
<evidence type="ECO:0000259" key="6">
    <source>
        <dbReference type="PROSITE" id="PS51998"/>
    </source>
</evidence>
<dbReference type="PROSITE" id="PS51998">
    <property type="entry name" value="DEK_C"/>
    <property type="match status" value="1"/>
</dbReference>
<evidence type="ECO:0000256" key="3">
    <source>
        <dbReference type="ARBA" id="ARBA00023125"/>
    </source>
</evidence>
<dbReference type="PANTHER" id="PTHR13468">
    <property type="entry name" value="DEK PROTEIN"/>
    <property type="match status" value="1"/>
</dbReference>
<proteinExistence type="predicted"/>
<keyword evidence="10" id="KW-1185">Reference proteome</keyword>
<accession>A0A833S1X9</accession>
<protein>
    <submittedName>
        <fullName evidence="7">DEK C terminal domain</fullName>
    </submittedName>
</protein>
<feature type="compositionally biased region" description="Basic residues" evidence="5">
    <location>
        <begin position="205"/>
        <end position="215"/>
    </location>
</feature>
<evidence type="ECO:0000313" key="7">
    <source>
        <dbReference type="EMBL" id="KAF4027767.1"/>
    </source>
</evidence>
<dbReference type="EMBL" id="WSZM01001299">
    <property type="protein sequence ID" value="KAF4027767.1"/>
    <property type="molecule type" value="Genomic_DNA"/>
</dbReference>
<evidence type="ECO:0000313" key="9">
    <source>
        <dbReference type="EMBL" id="KAF4137292.1"/>
    </source>
</evidence>
<reference evidence="7" key="1">
    <citation type="submission" date="2020-04" db="EMBL/GenBank/DDBJ databases">
        <title>Hybrid Assembly of Korean Phytophthora infestans isolates.</title>
        <authorList>
            <person name="Prokchorchik M."/>
            <person name="Lee Y."/>
            <person name="Seo J."/>
            <person name="Cho J.-H."/>
            <person name="Park Y.-E."/>
            <person name="Jang D.-C."/>
            <person name="Im J.-S."/>
            <person name="Choi J.-G."/>
            <person name="Park H.-J."/>
            <person name="Lee G.-B."/>
            <person name="Lee Y.-G."/>
            <person name="Hong S.-Y."/>
            <person name="Cho K."/>
            <person name="Sohn K.H."/>
        </authorList>
    </citation>
    <scope>NUCLEOTIDE SEQUENCE</scope>
    <source>
        <strain evidence="7">KR_1_A1</strain>
        <strain evidence="9">KR_2_A2</strain>
    </source>
</reference>
<comment type="subcellular location">
    <subcellularLocation>
        <location evidence="1">Nucleus</location>
    </subcellularLocation>
</comment>
<feature type="domain" description="DEK-C" evidence="6">
    <location>
        <begin position="328"/>
        <end position="383"/>
    </location>
</feature>
<sequence>MTTDEPQKPETELTVDAQAEAINQAPASGSSVTSTSLGGRVRKSTQTFTFTQAKSDEPEEFSPPVGKGVKVREMEFVKNNVEALGKKQHDMIKQLYSIMYGRRFQQKNVKLIKEHILDFSGIIEQDEKSREHLVAKMGKWKLIFVHEVMDLLAVDRSKKSFDEEEKPHNKEALLDRLVDWLYNPQVTKLGEKKAAITARKEKAKSNKRAKKAKNAKKSDGEPAKKKRKTTKKKAVAADEEEDEEDDHEGTESEGDESSSDFEEAKKVTKKRKTTRRSKKSRVVESDNEEDNEDDNEKVESADNDEEQPAAEPEEANAADKEESKPETETLGADVCSKVRDIIAHGNAEELTVKKIVRQLSADLGRDMSSQKKAIKEFITNDQAEI</sequence>
<feature type="compositionally biased region" description="Basic residues" evidence="5">
    <location>
        <begin position="267"/>
        <end position="280"/>
    </location>
</feature>
<dbReference type="GO" id="GO:0042393">
    <property type="term" value="F:histone binding"/>
    <property type="evidence" value="ECO:0007669"/>
    <property type="project" value="TreeGrafter"/>
</dbReference>
<dbReference type="GO" id="GO:2000779">
    <property type="term" value="P:regulation of double-strand break repair"/>
    <property type="evidence" value="ECO:0007669"/>
    <property type="project" value="TreeGrafter"/>
</dbReference>
<feature type="region of interest" description="Disordered" evidence="5">
    <location>
        <begin position="193"/>
        <end position="334"/>
    </location>
</feature>
<feature type="compositionally biased region" description="Basic residues" evidence="5">
    <location>
        <begin position="224"/>
        <end position="234"/>
    </location>
</feature>
<feature type="compositionally biased region" description="Acidic residues" evidence="5">
    <location>
        <begin position="237"/>
        <end position="261"/>
    </location>
</feature>
<dbReference type="Gene3D" id="1.10.10.60">
    <property type="entry name" value="Homeodomain-like"/>
    <property type="match status" value="1"/>
</dbReference>
<dbReference type="InterPro" id="IPR014876">
    <property type="entry name" value="DEK_C"/>
</dbReference>
<keyword evidence="3" id="KW-0238">DNA-binding</keyword>
<dbReference type="AlphaFoldDB" id="A0A833S1X9"/>
<dbReference type="OMA" id="FQQKNMK"/>
<evidence type="ECO:0000256" key="1">
    <source>
        <dbReference type="ARBA" id="ARBA00004123"/>
    </source>
</evidence>
<name>A0A833S1X9_PHYIN</name>
<dbReference type="SUPFAM" id="SSF109715">
    <property type="entry name" value="DEK C-terminal domain"/>
    <property type="match status" value="1"/>
</dbReference>
<dbReference type="GO" id="GO:0006325">
    <property type="term" value="P:chromatin organization"/>
    <property type="evidence" value="ECO:0007669"/>
    <property type="project" value="UniProtKB-KW"/>
</dbReference>
<evidence type="ECO:0000313" key="8">
    <source>
        <dbReference type="EMBL" id="KAF4034389.1"/>
    </source>
</evidence>
<feature type="compositionally biased region" description="Acidic residues" evidence="5">
    <location>
        <begin position="285"/>
        <end position="316"/>
    </location>
</feature>
<dbReference type="InterPro" id="IPR044198">
    <property type="entry name" value="DEK"/>
</dbReference>
<dbReference type="GO" id="GO:0005634">
    <property type="term" value="C:nucleus"/>
    <property type="evidence" value="ECO:0007669"/>
    <property type="project" value="UniProtKB-SubCell"/>
</dbReference>
<keyword evidence="4" id="KW-0539">Nucleus</keyword>
<dbReference type="Proteomes" id="UP000704712">
    <property type="component" value="Unassembled WGS sequence"/>
</dbReference>
<dbReference type="Proteomes" id="UP000602510">
    <property type="component" value="Unassembled WGS sequence"/>
</dbReference>
<organism evidence="7 10">
    <name type="scientific">Phytophthora infestans</name>
    <name type="common">Potato late blight agent</name>
    <name type="synonym">Botrytis infestans</name>
    <dbReference type="NCBI Taxonomy" id="4787"/>
    <lineage>
        <taxon>Eukaryota</taxon>
        <taxon>Sar</taxon>
        <taxon>Stramenopiles</taxon>
        <taxon>Oomycota</taxon>
        <taxon>Peronosporomycetes</taxon>
        <taxon>Peronosporales</taxon>
        <taxon>Peronosporaceae</taxon>
        <taxon>Phytophthora</taxon>
    </lineage>
</organism>
<gene>
    <name evidence="8" type="ORF">GN244_ATG13595</name>
    <name evidence="7" type="ORF">GN244_ATG20594</name>
    <name evidence="9" type="ORF">GN958_ATG13555</name>
</gene>
<evidence type="ECO:0000256" key="4">
    <source>
        <dbReference type="ARBA" id="ARBA00023242"/>
    </source>
</evidence>
<evidence type="ECO:0000256" key="2">
    <source>
        <dbReference type="ARBA" id="ARBA00022853"/>
    </source>
</evidence>
<evidence type="ECO:0000313" key="10">
    <source>
        <dbReference type="Proteomes" id="UP000602510"/>
    </source>
</evidence>
<feature type="compositionally biased region" description="Basic and acidic residues" evidence="5">
    <location>
        <begin position="317"/>
        <end position="327"/>
    </location>
</feature>
<keyword evidence="2" id="KW-0156">Chromatin regulator</keyword>
<feature type="compositionally biased region" description="Basic and acidic residues" evidence="5">
    <location>
        <begin position="193"/>
        <end position="204"/>
    </location>
</feature>
<dbReference type="EMBL" id="JAACNO010001843">
    <property type="protein sequence ID" value="KAF4137292.1"/>
    <property type="molecule type" value="Genomic_DNA"/>
</dbReference>